<dbReference type="PANTHER" id="PTHR28037">
    <property type="entry name" value="ALCOHOL O-ACETYLTRANSFERASE 1-RELATED"/>
    <property type="match status" value="1"/>
</dbReference>
<proteinExistence type="predicted"/>
<gene>
    <name evidence="1" type="ORF">SK128_007629</name>
</gene>
<keyword evidence="2" id="KW-1185">Reference proteome</keyword>
<dbReference type="Gene3D" id="3.30.559.10">
    <property type="entry name" value="Chloramphenicol acetyltransferase-like domain"/>
    <property type="match status" value="1"/>
</dbReference>
<comment type="caution">
    <text evidence="1">The sequence shown here is derived from an EMBL/GenBank/DDBJ whole genome shotgun (WGS) entry which is preliminary data.</text>
</comment>
<evidence type="ECO:0000313" key="1">
    <source>
        <dbReference type="EMBL" id="KAK7071662.1"/>
    </source>
</evidence>
<dbReference type="AlphaFoldDB" id="A0AAN9A6J0"/>
<dbReference type="SUPFAM" id="SSF52777">
    <property type="entry name" value="CoA-dependent acyltransferases"/>
    <property type="match status" value="2"/>
</dbReference>
<dbReference type="PANTHER" id="PTHR28037:SF1">
    <property type="entry name" value="ALCOHOL O-ACETYLTRANSFERASE 1-RELATED"/>
    <property type="match status" value="1"/>
</dbReference>
<evidence type="ECO:0008006" key="3">
    <source>
        <dbReference type="Google" id="ProtNLM"/>
    </source>
</evidence>
<organism evidence="1 2">
    <name type="scientific">Halocaridina rubra</name>
    <name type="common">Hawaiian red shrimp</name>
    <dbReference type="NCBI Taxonomy" id="373956"/>
    <lineage>
        <taxon>Eukaryota</taxon>
        <taxon>Metazoa</taxon>
        <taxon>Ecdysozoa</taxon>
        <taxon>Arthropoda</taxon>
        <taxon>Crustacea</taxon>
        <taxon>Multicrustacea</taxon>
        <taxon>Malacostraca</taxon>
        <taxon>Eumalacostraca</taxon>
        <taxon>Eucarida</taxon>
        <taxon>Decapoda</taxon>
        <taxon>Pleocyemata</taxon>
        <taxon>Caridea</taxon>
        <taxon>Atyoidea</taxon>
        <taxon>Atyidae</taxon>
        <taxon>Halocaridina</taxon>
    </lineage>
</organism>
<evidence type="ECO:0000313" key="2">
    <source>
        <dbReference type="Proteomes" id="UP001381693"/>
    </source>
</evidence>
<dbReference type="InterPro" id="IPR052058">
    <property type="entry name" value="Alcohol_O-acetyltransferase"/>
</dbReference>
<sequence length="466" mass="54183">MVDKGEYIRPLGNMEILMAIGGMYGSWNTTQTLWLQSKHPIIPADVQNALQEVMDKTLILQVCVVWRRMRLWFKQIKELRLDFKVDDSDVMSIIHQQLHQPYNMKKGPLWRARLVPIQKQSSSDPHRSALTISVHHCITDGYTNMKICRNILEVLNASLTGRIQELLESPVFPAATDTLMTIGDWGFRIKNVLKHFYEKIIKDFSREIYFDGALSQPCTKIAHTKFLRENFTVEETRKLLQHCKENGVKLNSCILATANLALLETVQQRVNYRVDETRIISCTSIDMRRYFSMEMKQATGCHISFDENDMLITTKSSNNMENFWSLVNTFQKNLDENLNDNLFSIRIARTFRYASILLSVNYELTRRGWKNKICNHFFCTNMGNLRSTLPPKYNGPIEVTDLLRSGSGEFSGNLFTLVYHTFDERFMVSMDYFTNKLTEEDASKFFSLWTQHIRNIAHYGTAQEPT</sequence>
<accession>A0AAN9A6J0</accession>
<dbReference type="InterPro" id="IPR023213">
    <property type="entry name" value="CAT-like_dom_sf"/>
</dbReference>
<name>A0AAN9A6J0_HALRR</name>
<dbReference type="EMBL" id="JAXCGZ010014090">
    <property type="protein sequence ID" value="KAK7071662.1"/>
    <property type="molecule type" value="Genomic_DNA"/>
</dbReference>
<dbReference type="Proteomes" id="UP001381693">
    <property type="component" value="Unassembled WGS sequence"/>
</dbReference>
<reference evidence="1 2" key="1">
    <citation type="submission" date="2023-11" db="EMBL/GenBank/DDBJ databases">
        <title>Halocaridina rubra genome assembly.</title>
        <authorList>
            <person name="Smith C."/>
        </authorList>
    </citation>
    <scope>NUCLEOTIDE SEQUENCE [LARGE SCALE GENOMIC DNA]</scope>
    <source>
        <strain evidence="1">EP-1</strain>
        <tissue evidence="1">Whole</tissue>
    </source>
</reference>
<dbReference type="Gene3D" id="3.30.559.30">
    <property type="entry name" value="Nonribosomal peptide synthetase, condensation domain"/>
    <property type="match status" value="1"/>
</dbReference>
<protein>
    <recommendedName>
        <fullName evidence="3">Condensation domain-containing protein</fullName>
    </recommendedName>
</protein>